<reference evidence="2 3" key="1">
    <citation type="journal article" date="2018" name="Microb. Genom.">
        <title>Expanding an expanded genome: long-read sequencing of Trypanosoma cruzi.</title>
        <authorList>
            <person name="Berna L."/>
            <person name="Rodriguez M."/>
            <person name="Chiribao M.L."/>
            <person name="Parodi-Talice A."/>
            <person name="Pita S."/>
            <person name="Rijo G."/>
            <person name="Alvarez-Valin F."/>
            <person name="Robello C."/>
        </authorList>
    </citation>
    <scope>NUCLEOTIDE SEQUENCE [LARGE SCALE GENOMIC DNA]</scope>
    <source>
        <strain evidence="2 3">Dm28c</strain>
    </source>
</reference>
<evidence type="ECO:0000313" key="3">
    <source>
        <dbReference type="Proteomes" id="UP000246121"/>
    </source>
</evidence>
<dbReference type="VEuPathDB" id="TriTrypDB:BCY84_21683"/>
<evidence type="ECO:0000256" key="1">
    <source>
        <dbReference type="SAM" id="MobiDB-lite"/>
    </source>
</evidence>
<dbReference type="Proteomes" id="UP000246121">
    <property type="component" value="Unassembled WGS sequence"/>
</dbReference>
<evidence type="ECO:0000313" key="2">
    <source>
        <dbReference type="EMBL" id="PWU91311.1"/>
    </source>
</evidence>
<dbReference type="VEuPathDB" id="TriTrypDB:Tc_MARK_1632"/>
<dbReference type="VEuPathDB" id="TriTrypDB:C4B63_44g123"/>
<dbReference type="VEuPathDB" id="TriTrypDB:TcCLB.509007.30"/>
<dbReference type="VEuPathDB" id="TriTrypDB:TcG_01457"/>
<dbReference type="AlphaFoldDB" id="A0A2V2V4Z7"/>
<proteinExistence type="predicted"/>
<dbReference type="EMBL" id="PRFA01000044">
    <property type="protein sequence ID" value="PWU91311.1"/>
    <property type="molecule type" value="Genomic_DNA"/>
</dbReference>
<dbReference type="VEuPathDB" id="TriTrypDB:TcCLB.508965.80"/>
<protein>
    <submittedName>
        <fullName evidence="2">Uncharacterized protein</fullName>
    </submittedName>
</protein>
<accession>A0A2V2V4Z7</accession>
<sequence>MLGALDHTTTDALHSFHDALQRAQQALQQEELRLAQLTQTVRLQQESNQSRRDAIRSQQQPRLEALRREIIRVRSLLERQKEEAEAQQQHVEAVRRPRRDAEAESHAHKNSLQQLQRQYLANSAAVHAELLQWWQPQNSLLSLEAQVARKREEAAALQMDVQTLQEKLREYTGEHTLGTENSMAETAEDERDGGMYIAHAGEKKELANDKGSSDERKNSPALLEQKLLQQREERETFLRHSTETLTLRREDVEQLKTRLKQLCVDVEAADAAQQMAQQEFHSALNQQSDTRALCGVCGKEILCSFVS</sequence>
<dbReference type="VEuPathDB" id="TriTrypDB:TCSYLVIO_002920"/>
<dbReference type="VEuPathDB" id="TriTrypDB:TcCL_ESM04246"/>
<dbReference type="VEuPathDB" id="TriTrypDB:TCDM_04870"/>
<gene>
    <name evidence="2" type="ORF">C4B63_44g123</name>
</gene>
<dbReference type="VEuPathDB" id="TriTrypDB:TcYC6_0106510"/>
<feature type="region of interest" description="Disordered" evidence="1">
    <location>
        <begin position="81"/>
        <end position="110"/>
    </location>
</feature>
<feature type="compositionally biased region" description="Basic and acidic residues" evidence="1">
    <location>
        <begin position="202"/>
        <end position="218"/>
    </location>
</feature>
<organism evidence="2 3">
    <name type="scientific">Trypanosoma cruzi</name>
    <dbReference type="NCBI Taxonomy" id="5693"/>
    <lineage>
        <taxon>Eukaryota</taxon>
        <taxon>Discoba</taxon>
        <taxon>Euglenozoa</taxon>
        <taxon>Kinetoplastea</taxon>
        <taxon>Metakinetoplastina</taxon>
        <taxon>Trypanosomatida</taxon>
        <taxon>Trypanosomatidae</taxon>
        <taxon>Trypanosoma</taxon>
        <taxon>Schizotrypanum</taxon>
    </lineage>
</organism>
<feature type="region of interest" description="Disordered" evidence="1">
    <location>
        <begin position="202"/>
        <end position="221"/>
    </location>
</feature>
<comment type="caution">
    <text evidence="2">The sequence shown here is derived from an EMBL/GenBank/DDBJ whole genome shotgun (WGS) entry which is preliminary data.</text>
</comment>
<dbReference type="VEuPathDB" id="TriTrypDB:TcBrA4_0033380"/>
<dbReference type="VEuPathDB" id="TriTrypDB:C3747_175g43"/>
<name>A0A2V2V4Z7_TRYCR</name>
<feature type="compositionally biased region" description="Basic and acidic residues" evidence="1">
    <location>
        <begin position="92"/>
        <end position="107"/>
    </location>
</feature>